<dbReference type="Gene3D" id="1.20.1440.20">
    <property type="entry name" value="LemA-like domain"/>
    <property type="match status" value="1"/>
</dbReference>
<organism evidence="7 8">
    <name type="scientific">Flavihumibacter fluminis</name>
    <dbReference type="NCBI Taxonomy" id="2909236"/>
    <lineage>
        <taxon>Bacteria</taxon>
        <taxon>Pseudomonadati</taxon>
        <taxon>Bacteroidota</taxon>
        <taxon>Chitinophagia</taxon>
        <taxon>Chitinophagales</taxon>
        <taxon>Chitinophagaceae</taxon>
        <taxon>Flavihumibacter</taxon>
    </lineage>
</organism>
<comment type="subcellular location">
    <subcellularLocation>
        <location evidence="1">Membrane</location>
        <topology evidence="1">Single-pass membrane protein</topology>
    </subcellularLocation>
</comment>
<feature type="transmembrane region" description="Helical" evidence="6">
    <location>
        <begin position="6"/>
        <end position="23"/>
    </location>
</feature>
<dbReference type="RefSeq" id="WP_234865969.1">
    <property type="nucleotide sequence ID" value="NZ_JAKEVY010000002.1"/>
</dbReference>
<dbReference type="PANTHER" id="PTHR34478:SF2">
    <property type="entry name" value="MEMBRANE PROTEIN"/>
    <property type="match status" value="1"/>
</dbReference>
<protein>
    <submittedName>
        <fullName evidence="7">LemA family protein</fullName>
    </submittedName>
</protein>
<sequence length="185" mass="21037">MAVSYLVILIIVLVGIVMIYFYNRLVKQRILVREGWSGIGTFLQQRNDLIPNLVETVKGYALHESSTLTDVIKWRNQLQAGTSPAQQMEASNQLNAALSKFFALAEAYPELKANQNFLQLQQDLKEIETNLNQSRRYYNATVRNLNSSVEVFPSNIVASLFGFKAEPFFEENPESREVPKVKFGS</sequence>
<keyword evidence="4 6" id="KW-1133">Transmembrane helix</keyword>
<keyword evidence="5 6" id="KW-0472">Membrane</keyword>
<evidence type="ECO:0000256" key="1">
    <source>
        <dbReference type="ARBA" id="ARBA00004167"/>
    </source>
</evidence>
<proteinExistence type="inferred from homology"/>
<evidence type="ECO:0000256" key="6">
    <source>
        <dbReference type="SAM" id="Phobius"/>
    </source>
</evidence>
<reference evidence="7 8" key="1">
    <citation type="submission" date="2022-01" db="EMBL/GenBank/DDBJ databases">
        <title>Flavihumibacter sp. nov., isolated from sediment of a river.</title>
        <authorList>
            <person name="Liu H."/>
        </authorList>
    </citation>
    <scope>NUCLEOTIDE SEQUENCE [LARGE SCALE GENOMIC DNA]</scope>
    <source>
        <strain evidence="7 8">RY-1</strain>
    </source>
</reference>
<evidence type="ECO:0000256" key="4">
    <source>
        <dbReference type="ARBA" id="ARBA00022989"/>
    </source>
</evidence>
<evidence type="ECO:0000256" key="3">
    <source>
        <dbReference type="ARBA" id="ARBA00022692"/>
    </source>
</evidence>
<evidence type="ECO:0000256" key="5">
    <source>
        <dbReference type="ARBA" id="ARBA00023136"/>
    </source>
</evidence>
<dbReference type="InterPro" id="IPR023353">
    <property type="entry name" value="LemA-like_dom_sf"/>
</dbReference>
<accession>A0ABS9BH47</accession>
<keyword evidence="8" id="KW-1185">Reference proteome</keyword>
<dbReference type="Proteomes" id="UP001200145">
    <property type="component" value="Unassembled WGS sequence"/>
</dbReference>
<evidence type="ECO:0000313" key="7">
    <source>
        <dbReference type="EMBL" id="MCF1715019.1"/>
    </source>
</evidence>
<dbReference type="PANTHER" id="PTHR34478">
    <property type="entry name" value="PROTEIN LEMA"/>
    <property type="match status" value="1"/>
</dbReference>
<name>A0ABS9BH47_9BACT</name>
<evidence type="ECO:0000313" key="8">
    <source>
        <dbReference type="Proteomes" id="UP001200145"/>
    </source>
</evidence>
<comment type="caution">
    <text evidence="7">The sequence shown here is derived from an EMBL/GenBank/DDBJ whole genome shotgun (WGS) entry which is preliminary data.</text>
</comment>
<dbReference type="EMBL" id="JAKEVY010000002">
    <property type="protein sequence ID" value="MCF1715019.1"/>
    <property type="molecule type" value="Genomic_DNA"/>
</dbReference>
<evidence type="ECO:0000256" key="2">
    <source>
        <dbReference type="ARBA" id="ARBA00008854"/>
    </source>
</evidence>
<comment type="similarity">
    <text evidence="2">Belongs to the LemA family.</text>
</comment>
<dbReference type="InterPro" id="IPR007156">
    <property type="entry name" value="MamQ_LemA"/>
</dbReference>
<gene>
    <name evidence="7" type="ORF">L0U88_10315</name>
</gene>
<keyword evidence="3 6" id="KW-0812">Transmembrane</keyword>
<dbReference type="SUPFAM" id="SSF140478">
    <property type="entry name" value="LemA-like"/>
    <property type="match status" value="1"/>
</dbReference>
<dbReference type="Pfam" id="PF04011">
    <property type="entry name" value="LemA"/>
    <property type="match status" value="1"/>
</dbReference>